<dbReference type="EMBL" id="DXFG01000289">
    <property type="protein sequence ID" value="HIX38706.1"/>
    <property type="molecule type" value="Genomic_DNA"/>
</dbReference>
<reference evidence="2" key="2">
    <citation type="submission" date="2021-04" db="EMBL/GenBank/DDBJ databases">
        <authorList>
            <person name="Gilroy R."/>
        </authorList>
    </citation>
    <scope>NUCLEOTIDE SEQUENCE</scope>
    <source>
        <strain evidence="2">ChiHjej12B11-1927</strain>
    </source>
</reference>
<comment type="caution">
    <text evidence="2">The sequence shown here is derived from an EMBL/GenBank/DDBJ whole genome shotgun (WGS) entry which is preliminary data.</text>
</comment>
<dbReference type="Pfam" id="PF09820">
    <property type="entry name" value="AAA-ATPase_like"/>
    <property type="match status" value="1"/>
</dbReference>
<dbReference type="PANTHER" id="PTHR34825:SF1">
    <property type="entry name" value="AAA-ATPASE-LIKE DOMAIN-CONTAINING PROTEIN"/>
    <property type="match status" value="1"/>
</dbReference>
<proteinExistence type="predicted"/>
<feature type="non-terminal residue" evidence="2">
    <location>
        <position position="89"/>
    </location>
</feature>
<evidence type="ECO:0000259" key="1">
    <source>
        <dbReference type="Pfam" id="PF09820"/>
    </source>
</evidence>
<evidence type="ECO:0000313" key="2">
    <source>
        <dbReference type="EMBL" id="HIX38706.1"/>
    </source>
</evidence>
<protein>
    <submittedName>
        <fullName evidence="2">AAA family ATPase</fullName>
    </submittedName>
</protein>
<dbReference type="InterPro" id="IPR018631">
    <property type="entry name" value="AAA-ATPase-like_dom"/>
</dbReference>
<feature type="domain" description="AAA-ATPase-like" evidence="1">
    <location>
        <begin position="7"/>
        <end position="73"/>
    </location>
</feature>
<name>A0A9D2ANI7_9FIRM</name>
<evidence type="ECO:0000313" key="3">
    <source>
        <dbReference type="Proteomes" id="UP000824230"/>
    </source>
</evidence>
<dbReference type="AlphaFoldDB" id="A0A9D2ANI7"/>
<gene>
    <name evidence="2" type="ORF">H9738_12700</name>
</gene>
<accession>A0A9D2ANI7</accession>
<dbReference type="Proteomes" id="UP000824230">
    <property type="component" value="Unassembled WGS sequence"/>
</dbReference>
<reference evidence="2" key="1">
    <citation type="journal article" date="2021" name="PeerJ">
        <title>Extensive microbial diversity within the chicken gut microbiome revealed by metagenomics and culture.</title>
        <authorList>
            <person name="Gilroy R."/>
            <person name="Ravi A."/>
            <person name="Getino M."/>
            <person name="Pursley I."/>
            <person name="Horton D.L."/>
            <person name="Alikhan N.F."/>
            <person name="Baker D."/>
            <person name="Gharbi K."/>
            <person name="Hall N."/>
            <person name="Watson M."/>
            <person name="Adriaenssens E.M."/>
            <person name="Foster-Nyarko E."/>
            <person name="Jarju S."/>
            <person name="Secka A."/>
            <person name="Antonio M."/>
            <person name="Oren A."/>
            <person name="Chaudhuri R.R."/>
            <person name="La Ragione R."/>
            <person name="Hildebrand F."/>
            <person name="Pallen M.J."/>
        </authorList>
    </citation>
    <scope>NUCLEOTIDE SEQUENCE</scope>
    <source>
        <strain evidence="2">ChiHjej12B11-1927</strain>
    </source>
</reference>
<dbReference type="PANTHER" id="PTHR34825">
    <property type="entry name" value="CONSERVED PROTEIN, WITH A WEAK D-GALACTARATE DEHYDRATASE/ALTRONATE HYDROLASE DOMAIN"/>
    <property type="match status" value="1"/>
</dbReference>
<sequence length="89" mass="10260">MKQLKIPVGVSDFRKIRENGYYYMDKSGLIEELLKTDATEVTLITRPRRFGKTLGMSMLDNFLDIRKDSFKDVDGSTFENAMGLLKFTL</sequence>
<organism evidence="2 3">
    <name type="scientific">Candidatus Blautia pullistercoris</name>
    <dbReference type="NCBI Taxonomy" id="2838499"/>
    <lineage>
        <taxon>Bacteria</taxon>
        <taxon>Bacillati</taxon>
        <taxon>Bacillota</taxon>
        <taxon>Clostridia</taxon>
        <taxon>Lachnospirales</taxon>
        <taxon>Lachnospiraceae</taxon>
        <taxon>Blautia</taxon>
    </lineage>
</organism>